<evidence type="ECO:0000313" key="4">
    <source>
        <dbReference type="Proteomes" id="UP000285961"/>
    </source>
</evidence>
<accession>A0A419F338</accession>
<evidence type="ECO:0000256" key="1">
    <source>
        <dbReference type="ARBA" id="ARBA00006484"/>
    </source>
</evidence>
<evidence type="ECO:0000313" key="3">
    <source>
        <dbReference type="EMBL" id="RJP72879.1"/>
    </source>
</evidence>
<reference evidence="3 4" key="1">
    <citation type="journal article" date="2017" name="ISME J.">
        <title>Energy and carbon metabolisms in a deep terrestrial subsurface fluid microbial community.</title>
        <authorList>
            <person name="Momper L."/>
            <person name="Jungbluth S.P."/>
            <person name="Lee M.D."/>
            <person name="Amend J.P."/>
        </authorList>
    </citation>
    <scope>NUCLEOTIDE SEQUENCE [LARGE SCALE GENOMIC DNA]</scope>
    <source>
        <strain evidence="3">SURF_17</strain>
    </source>
</reference>
<dbReference type="PROSITE" id="PS00061">
    <property type="entry name" value="ADH_SHORT"/>
    <property type="match status" value="1"/>
</dbReference>
<dbReference type="GO" id="GO:0016616">
    <property type="term" value="F:oxidoreductase activity, acting on the CH-OH group of donors, NAD or NADP as acceptor"/>
    <property type="evidence" value="ECO:0007669"/>
    <property type="project" value="TreeGrafter"/>
</dbReference>
<dbReference type="Pfam" id="PF13561">
    <property type="entry name" value="adh_short_C2"/>
    <property type="match status" value="1"/>
</dbReference>
<gene>
    <name evidence="3" type="ORF">C4532_05240</name>
</gene>
<comment type="caution">
    <text evidence="3">The sequence shown here is derived from an EMBL/GenBank/DDBJ whole genome shotgun (WGS) entry which is preliminary data.</text>
</comment>
<dbReference type="Gene3D" id="3.40.50.720">
    <property type="entry name" value="NAD(P)-binding Rossmann-like Domain"/>
    <property type="match status" value="1"/>
</dbReference>
<protein>
    <submittedName>
        <fullName evidence="3">SDR family oxidoreductase</fullName>
    </submittedName>
</protein>
<dbReference type="PANTHER" id="PTHR42760:SF133">
    <property type="entry name" value="3-OXOACYL-[ACYL-CARRIER-PROTEIN] REDUCTASE"/>
    <property type="match status" value="1"/>
</dbReference>
<sequence>LGRIVNISSIAGKRGHGGVSAYAASKAGVISFTQSLAEELGPFNVTVNAVCPGFLDTAMWSGCLSPAASAVLGVEVDKAFEEFVKRRTPLGRPQTPEDIGEGVVFLCKAENISGIALNIAGGAEVI</sequence>
<dbReference type="InterPro" id="IPR020904">
    <property type="entry name" value="Sc_DH/Rdtase_CS"/>
</dbReference>
<dbReference type="PANTHER" id="PTHR42760">
    <property type="entry name" value="SHORT-CHAIN DEHYDROGENASES/REDUCTASES FAMILY MEMBER"/>
    <property type="match status" value="1"/>
</dbReference>
<evidence type="ECO:0000256" key="2">
    <source>
        <dbReference type="ARBA" id="ARBA00023002"/>
    </source>
</evidence>
<dbReference type="InterPro" id="IPR002347">
    <property type="entry name" value="SDR_fam"/>
</dbReference>
<dbReference type="EMBL" id="QZKI01000036">
    <property type="protein sequence ID" value="RJP72879.1"/>
    <property type="molecule type" value="Genomic_DNA"/>
</dbReference>
<dbReference type="Proteomes" id="UP000285961">
    <property type="component" value="Unassembled WGS sequence"/>
</dbReference>
<proteinExistence type="inferred from homology"/>
<dbReference type="AlphaFoldDB" id="A0A419F338"/>
<organism evidence="3 4">
    <name type="scientific">Candidatus Abyssobacteria bacterium SURF_17</name>
    <dbReference type="NCBI Taxonomy" id="2093361"/>
    <lineage>
        <taxon>Bacteria</taxon>
        <taxon>Pseudomonadati</taxon>
        <taxon>Candidatus Hydrogenedentota</taxon>
        <taxon>Candidatus Abyssobacteria</taxon>
    </lineage>
</organism>
<name>A0A419F338_9BACT</name>
<keyword evidence="2" id="KW-0560">Oxidoreductase</keyword>
<dbReference type="InterPro" id="IPR036291">
    <property type="entry name" value="NAD(P)-bd_dom_sf"/>
</dbReference>
<dbReference type="PRINTS" id="PR00080">
    <property type="entry name" value="SDRFAMILY"/>
</dbReference>
<comment type="similarity">
    <text evidence="1">Belongs to the short-chain dehydrogenases/reductases (SDR) family.</text>
</comment>
<dbReference type="PRINTS" id="PR00081">
    <property type="entry name" value="GDHRDH"/>
</dbReference>
<dbReference type="SUPFAM" id="SSF51735">
    <property type="entry name" value="NAD(P)-binding Rossmann-fold domains"/>
    <property type="match status" value="1"/>
</dbReference>
<feature type="non-terminal residue" evidence="3">
    <location>
        <position position="1"/>
    </location>
</feature>